<name>A0ABR3ABJ2_9AGAR</name>
<reference evidence="2 3" key="1">
    <citation type="submission" date="2024-05" db="EMBL/GenBank/DDBJ databases">
        <title>A draft genome resource for the thread blight pathogen Marasmius tenuissimus strain MS-2.</title>
        <authorList>
            <person name="Yulfo-Soto G.E."/>
            <person name="Baruah I.K."/>
            <person name="Amoako-Attah I."/>
            <person name="Bukari Y."/>
            <person name="Meinhardt L.W."/>
            <person name="Bailey B.A."/>
            <person name="Cohen S.P."/>
        </authorList>
    </citation>
    <scope>NUCLEOTIDE SEQUENCE [LARGE SCALE GENOMIC DNA]</scope>
    <source>
        <strain evidence="2 3">MS-2</strain>
    </source>
</reference>
<proteinExistence type="predicted"/>
<gene>
    <name evidence="2" type="ORF">AAF712_001187</name>
</gene>
<protein>
    <submittedName>
        <fullName evidence="2">Uncharacterized protein</fullName>
    </submittedName>
</protein>
<comment type="caution">
    <text evidence="2">The sequence shown here is derived from an EMBL/GenBank/DDBJ whole genome shotgun (WGS) entry which is preliminary data.</text>
</comment>
<accession>A0ABR3ABJ2</accession>
<sequence length="81" mass="9503">MSEWFRSVPYMLDAAAYAAKFQQESMAAQIRLLKTRHHQQRLYIDKLKREIAELRRFGGSWSSKASARADVQEQDERIVTT</sequence>
<organism evidence="2 3">
    <name type="scientific">Marasmius tenuissimus</name>
    <dbReference type="NCBI Taxonomy" id="585030"/>
    <lineage>
        <taxon>Eukaryota</taxon>
        <taxon>Fungi</taxon>
        <taxon>Dikarya</taxon>
        <taxon>Basidiomycota</taxon>
        <taxon>Agaricomycotina</taxon>
        <taxon>Agaricomycetes</taxon>
        <taxon>Agaricomycetidae</taxon>
        <taxon>Agaricales</taxon>
        <taxon>Marasmiineae</taxon>
        <taxon>Marasmiaceae</taxon>
        <taxon>Marasmius</taxon>
    </lineage>
</organism>
<keyword evidence="3" id="KW-1185">Reference proteome</keyword>
<feature type="region of interest" description="Disordered" evidence="1">
    <location>
        <begin position="61"/>
        <end position="81"/>
    </location>
</feature>
<dbReference type="Proteomes" id="UP001437256">
    <property type="component" value="Unassembled WGS sequence"/>
</dbReference>
<evidence type="ECO:0000313" key="3">
    <source>
        <dbReference type="Proteomes" id="UP001437256"/>
    </source>
</evidence>
<evidence type="ECO:0000256" key="1">
    <source>
        <dbReference type="SAM" id="MobiDB-lite"/>
    </source>
</evidence>
<feature type="compositionally biased region" description="Basic and acidic residues" evidence="1">
    <location>
        <begin position="70"/>
        <end position="81"/>
    </location>
</feature>
<dbReference type="EMBL" id="JBBXMP010000003">
    <property type="protein sequence ID" value="KAL0071331.1"/>
    <property type="molecule type" value="Genomic_DNA"/>
</dbReference>
<evidence type="ECO:0000313" key="2">
    <source>
        <dbReference type="EMBL" id="KAL0071331.1"/>
    </source>
</evidence>